<dbReference type="SUPFAM" id="SSF51126">
    <property type="entry name" value="Pectin lyase-like"/>
    <property type="match status" value="2"/>
</dbReference>
<feature type="compositionally biased region" description="Low complexity" evidence="8">
    <location>
        <begin position="126"/>
        <end position="140"/>
    </location>
</feature>
<evidence type="ECO:0000313" key="10">
    <source>
        <dbReference type="EMBL" id="QDG51878.1"/>
    </source>
</evidence>
<feature type="domain" description="Right handed beta helix" evidence="9">
    <location>
        <begin position="351"/>
        <end position="489"/>
    </location>
</feature>
<accession>A0A4Y6PU95</accession>
<evidence type="ECO:0000256" key="4">
    <source>
        <dbReference type="ARBA" id="ARBA00022525"/>
    </source>
</evidence>
<evidence type="ECO:0000259" key="9">
    <source>
        <dbReference type="Pfam" id="PF13229"/>
    </source>
</evidence>
<dbReference type="InterPro" id="IPR012334">
    <property type="entry name" value="Pectin_lyas_fold"/>
</dbReference>
<evidence type="ECO:0000256" key="5">
    <source>
        <dbReference type="ARBA" id="ARBA00022729"/>
    </source>
</evidence>
<evidence type="ECO:0000256" key="2">
    <source>
        <dbReference type="ARBA" id="ARBA00004442"/>
    </source>
</evidence>
<dbReference type="NCBIfam" id="TIGR01376">
    <property type="entry name" value="POMP_repeat"/>
    <property type="match status" value="1"/>
</dbReference>
<evidence type="ECO:0000256" key="3">
    <source>
        <dbReference type="ARBA" id="ARBA00004613"/>
    </source>
</evidence>
<dbReference type="Pfam" id="PF11617">
    <property type="entry name" value="Cu-binding_MopE"/>
    <property type="match status" value="1"/>
</dbReference>
<name>A0A4Y6PU95_PERCE</name>
<dbReference type="AlphaFoldDB" id="A0A4Y6PU95"/>
<feature type="compositionally biased region" description="Low complexity" evidence="8">
    <location>
        <begin position="87"/>
        <end position="119"/>
    </location>
</feature>
<evidence type="ECO:0000313" key="11">
    <source>
        <dbReference type="Proteomes" id="UP000315995"/>
    </source>
</evidence>
<dbReference type="Gene3D" id="2.160.20.10">
    <property type="entry name" value="Single-stranded right-handed beta-helix, Pectin lyase-like"/>
    <property type="match status" value="1"/>
</dbReference>
<evidence type="ECO:0000256" key="7">
    <source>
        <dbReference type="ARBA" id="ARBA00023237"/>
    </source>
</evidence>
<dbReference type="InterPro" id="IPR003368">
    <property type="entry name" value="POMP_repeat"/>
</dbReference>
<evidence type="ECO:0000256" key="6">
    <source>
        <dbReference type="ARBA" id="ARBA00023136"/>
    </source>
</evidence>
<dbReference type="GO" id="GO:0009279">
    <property type="term" value="C:cell outer membrane"/>
    <property type="evidence" value="ECO:0007669"/>
    <property type="project" value="UniProtKB-SubCell"/>
</dbReference>
<dbReference type="InterPro" id="IPR021655">
    <property type="entry name" value="Put_metal-bd"/>
</dbReference>
<gene>
    <name evidence="10" type="ORF">FIV42_14355</name>
</gene>
<keyword evidence="11" id="KW-1185">Reference proteome</keyword>
<proteinExistence type="predicted"/>
<feature type="compositionally biased region" description="Acidic residues" evidence="8">
    <location>
        <begin position="141"/>
        <end position="151"/>
    </location>
</feature>
<dbReference type="Pfam" id="PF02415">
    <property type="entry name" value="Chlam_PMP"/>
    <property type="match status" value="1"/>
</dbReference>
<protein>
    <recommendedName>
        <fullName evidence="9">Right handed beta helix domain-containing protein</fullName>
    </recommendedName>
</protein>
<dbReference type="PANTHER" id="PTHR11319:SF35">
    <property type="entry name" value="OUTER MEMBRANE PROTEIN PMPC-RELATED"/>
    <property type="match status" value="1"/>
</dbReference>
<feature type="region of interest" description="Disordered" evidence="8">
    <location>
        <begin position="87"/>
        <end position="165"/>
    </location>
</feature>
<sequence length="749" mass="76254">MVSETVRGQIPFGGQLPPKWAQSPVPSVRRFARRTDYSKVRGARVLLRLADELSFRVSRRGEVMQKGSLIAVVVALVVGLAACDGDSDNDSASNGQGQADASVADAGSDAAGDADTVSDTGDDAADTVSDTGSGQDSGGTDTDDPNADNDGDGAVASVDCDDDDPLRAPGFAEGCDAIDRDCDGTAVEPDTVSFFPAAGGDPIALTDQLASASLANPAELTLTEDGELRFCEGDFAVGVAAGSHTVTVTGDDQSTTTLEATGGTCPIDSDGDLSVRDMTLVGRDSNCLAVIRGHGPTLDVQDVTIRDHAVTGYGAAAISIGNETSASVERTTIEDVTQALFAKVAGGSTCVFDIDDLTISGQADKSEFWCGQGTTVRNVTLTDSIEGFEIWSNVTVDGVTITNNGSSASPAAELLTLRRAGSVTITNVVATDNVSDRTAFNLLANSTGDLTLSNAEFRNNTGAGILGLGAETVTVRDVVVANNASGVNQVINVFSDELASLSFHNLTVENNTSERAALYKGYQHSVTPTFTGANVFRNNASSGAAGALFWHLEDGATIDLSSVTFEGNSADDIGGAVRLSTSRFGNAVTLVGGTYRNNTSGADGGAVNAAGMNLTVQGGSYQGNTAAGQGGAIYSENLVAVDGGTFEDNTAAHGGAIQGKFQIPNATITVSNATFRRNTATTAGGVVDLFPSIATTSMGNVQFNACTFGTGNDANTPGDVHLSGSASPAHQTPPNGTGLCELGNSCSAQ</sequence>
<dbReference type="SMART" id="SM00710">
    <property type="entry name" value="PbH1"/>
    <property type="match status" value="6"/>
</dbReference>
<dbReference type="Proteomes" id="UP000315995">
    <property type="component" value="Chromosome"/>
</dbReference>
<comment type="subcellular location">
    <subcellularLocation>
        <location evidence="1">Cell envelope</location>
    </subcellularLocation>
    <subcellularLocation>
        <location evidence="2">Cell outer membrane</location>
    </subcellularLocation>
    <subcellularLocation>
        <location evidence="3">Secreted</location>
    </subcellularLocation>
</comment>
<evidence type="ECO:0000256" key="8">
    <source>
        <dbReference type="SAM" id="MobiDB-lite"/>
    </source>
</evidence>
<keyword evidence="4" id="KW-0964">Secreted</keyword>
<keyword evidence="6" id="KW-0472">Membrane</keyword>
<reference evidence="10 11" key="1">
    <citation type="submission" date="2019-06" db="EMBL/GenBank/DDBJ databases">
        <title>Persicimonas caeni gen. nov., sp. nov., a predatory bacterium isolated from solar saltern.</title>
        <authorList>
            <person name="Wang S."/>
        </authorList>
    </citation>
    <scope>NUCLEOTIDE SEQUENCE [LARGE SCALE GENOMIC DNA]</scope>
    <source>
        <strain evidence="10 11">YN101</strain>
    </source>
</reference>
<dbReference type="Pfam" id="PF13229">
    <property type="entry name" value="Beta_helix"/>
    <property type="match status" value="1"/>
</dbReference>
<dbReference type="InterPro" id="IPR011050">
    <property type="entry name" value="Pectin_lyase_fold/virulence"/>
</dbReference>
<evidence type="ECO:0000256" key="1">
    <source>
        <dbReference type="ARBA" id="ARBA00004196"/>
    </source>
</evidence>
<keyword evidence="7" id="KW-0998">Cell outer membrane</keyword>
<keyword evidence="5" id="KW-0732">Signal</keyword>
<dbReference type="InterPro" id="IPR006626">
    <property type="entry name" value="PbH1"/>
</dbReference>
<organism evidence="10 11">
    <name type="scientific">Persicimonas caeni</name>
    <dbReference type="NCBI Taxonomy" id="2292766"/>
    <lineage>
        <taxon>Bacteria</taxon>
        <taxon>Deltaproteobacteria</taxon>
        <taxon>Bradymonadales</taxon>
        <taxon>Bradymonadaceae</taxon>
        <taxon>Persicimonas</taxon>
    </lineage>
</organism>
<dbReference type="EMBL" id="CP041186">
    <property type="protein sequence ID" value="QDG51878.1"/>
    <property type="molecule type" value="Genomic_DNA"/>
</dbReference>
<accession>A0A5B8YBL2</accession>
<dbReference type="GO" id="GO:0005576">
    <property type="term" value="C:extracellular region"/>
    <property type="evidence" value="ECO:0007669"/>
    <property type="project" value="UniProtKB-SubCell"/>
</dbReference>
<dbReference type="InterPro" id="IPR039448">
    <property type="entry name" value="Beta_helix"/>
</dbReference>
<dbReference type="PANTHER" id="PTHR11319">
    <property type="entry name" value="G PROTEIN-COUPLED RECEPTOR-RELATED"/>
    <property type="match status" value="1"/>
</dbReference>